<proteinExistence type="predicted"/>
<feature type="transmembrane region" description="Helical" evidence="5">
    <location>
        <begin position="201"/>
        <end position="222"/>
    </location>
</feature>
<evidence type="ECO:0000256" key="4">
    <source>
        <dbReference type="ARBA" id="ARBA00023136"/>
    </source>
</evidence>
<dbReference type="Pfam" id="PF01988">
    <property type="entry name" value="VIT1"/>
    <property type="match status" value="1"/>
</dbReference>
<evidence type="ECO:0000256" key="5">
    <source>
        <dbReference type="SAM" id="Phobius"/>
    </source>
</evidence>
<comment type="subcellular location">
    <subcellularLocation>
        <location evidence="1">Endomembrane system</location>
        <topology evidence="1">Multi-pass membrane protein</topology>
    </subcellularLocation>
</comment>
<keyword evidence="2 5" id="KW-0812">Transmembrane</keyword>
<dbReference type="RefSeq" id="WP_377789592.1">
    <property type="nucleotide sequence ID" value="NZ_JBHLYQ010000073.1"/>
</dbReference>
<evidence type="ECO:0000256" key="3">
    <source>
        <dbReference type="ARBA" id="ARBA00022989"/>
    </source>
</evidence>
<feature type="transmembrane region" description="Helical" evidence="5">
    <location>
        <begin position="137"/>
        <end position="159"/>
    </location>
</feature>
<evidence type="ECO:0000313" key="7">
    <source>
        <dbReference type="Proteomes" id="UP001589788"/>
    </source>
</evidence>
<gene>
    <name evidence="6" type="ORF">ACFFRE_08195</name>
</gene>
<evidence type="ECO:0000256" key="2">
    <source>
        <dbReference type="ARBA" id="ARBA00022692"/>
    </source>
</evidence>
<dbReference type="Proteomes" id="UP001589788">
    <property type="component" value="Unassembled WGS sequence"/>
</dbReference>
<keyword evidence="4 5" id="KW-0472">Membrane</keyword>
<comment type="caution">
    <text evidence="6">The sequence shown here is derived from an EMBL/GenBank/DDBJ whole genome shotgun (WGS) entry which is preliminary data.</text>
</comment>
<evidence type="ECO:0000256" key="1">
    <source>
        <dbReference type="ARBA" id="ARBA00004127"/>
    </source>
</evidence>
<organism evidence="6 7">
    <name type="scientific">Aciditerrimonas ferrireducens</name>
    <dbReference type="NCBI Taxonomy" id="667306"/>
    <lineage>
        <taxon>Bacteria</taxon>
        <taxon>Bacillati</taxon>
        <taxon>Actinomycetota</taxon>
        <taxon>Acidimicrobiia</taxon>
        <taxon>Acidimicrobiales</taxon>
        <taxon>Acidimicrobiaceae</taxon>
        <taxon>Aciditerrimonas</taxon>
    </lineage>
</organism>
<feature type="transmembrane region" description="Helical" evidence="5">
    <location>
        <begin position="165"/>
        <end position="189"/>
    </location>
</feature>
<dbReference type="InterPro" id="IPR008217">
    <property type="entry name" value="Ccc1_fam"/>
</dbReference>
<name>A0ABV6C355_9ACTN</name>
<dbReference type="EMBL" id="JBHLYQ010000073">
    <property type="protein sequence ID" value="MFC0082128.1"/>
    <property type="molecule type" value="Genomic_DNA"/>
</dbReference>
<accession>A0ABV6C355</accession>
<feature type="transmembrane region" description="Helical" evidence="5">
    <location>
        <begin position="9"/>
        <end position="30"/>
    </location>
</feature>
<evidence type="ECO:0000313" key="6">
    <source>
        <dbReference type="EMBL" id="MFC0082128.1"/>
    </source>
</evidence>
<keyword evidence="3 5" id="KW-1133">Transmembrane helix</keyword>
<feature type="transmembrane region" description="Helical" evidence="5">
    <location>
        <begin position="36"/>
        <end position="59"/>
    </location>
</feature>
<protein>
    <submittedName>
        <fullName evidence="6">VIT1/CCC1 transporter family protein</fullName>
    </submittedName>
</protein>
<dbReference type="PANTHER" id="PTHR31851">
    <property type="entry name" value="FE(2+)/MN(2+) TRANSPORTER PCL1"/>
    <property type="match status" value="1"/>
</dbReference>
<keyword evidence="7" id="KW-1185">Reference proteome</keyword>
<reference evidence="6 7" key="1">
    <citation type="submission" date="2024-09" db="EMBL/GenBank/DDBJ databases">
        <authorList>
            <person name="Sun Q."/>
            <person name="Mori K."/>
        </authorList>
    </citation>
    <scope>NUCLEOTIDE SEQUENCE [LARGE SCALE GENOMIC DNA]</scope>
    <source>
        <strain evidence="6 7">JCM 15389</strain>
    </source>
</reference>
<sequence>MQGGWARAAVFGVSDGLVTNVSLILGMAGAHPGPTVVRLAGVAGLVAGCWSMAMGEYVSMRAQRELLERELAKEREEIQRRPEGERHELIHIYESRGVDPAAARELATAMMRTPELALQTHAREELGVDPSELGSPFAAGISSFVTFGVGALLPLLPWFVTAGSLAVVLSVVIGGVASLVVGGALAVFTERSWWWSALRQLLLAAVAAGVTYGIGAAIGVAVPST</sequence>